<feature type="domain" description="Integral membrane bound transporter" evidence="6">
    <location>
        <begin position="60"/>
        <end position="180"/>
    </location>
</feature>
<keyword evidence="4 5" id="KW-0472">Membrane</keyword>
<name>A0A2A9ENA1_9MICO</name>
<dbReference type="EMBL" id="PDJI01000004">
    <property type="protein sequence ID" value="PFG40273.1"/>
    <property type="molecule type" value="Genomic_DNA"/>
</dbReference>
<accession>A0A2A9ENA1</accession>
<evidence type="ECO:0000256" key="2">
    <source>
        <dbReference type="ARBA" id="ARBA00022692"/>
    </source>
</evidence>
<evidence type="ECO:0000256" key="4">
    <source>
        <dbReference type="ARBA" id="ARBA00023136"/>
    </source>
</evidence>
<keyword evidence="3 5" id="KW-1133">Transmembrane helix</keyword>
<dbReference type="RefSeq" id="WP_098484227.1">
    <property type="nucleotide sequence ID" value="NZ_PDJI01000004.1"/>
</dbReference>
<dbReference type="GO" id="GO:0016020">
    <property type="term" value="C:membrane"/>
    <property type="evidence" value="ECO:0007669"/>
    <property type="project" value="UniProtKB-SubCell"/>
</dbReference>
<evidence type="ECO:0000313" key="7">
    <source>
        <dbReference type="EMBL" id="PFG40273.1"/>
    </source>
</evidence>
<evidence type="ECO:0000256" key="1">
    <source>
        <dbReference type="ARBA" id="ARBA00004141"/>
    </source>
</evidence>
<proteinExistence type="predicted"/>
<evidence type="ECO:0000256" key="5">
    <source>
        <dbReference type="SAM" id="Phobius"/>
    </source>
</evidence>
<dbReference type="OrthoDB" id="5198202at2"/>
<protein>
    <submittedName>
        <fullName evidence="7">Uncharacterized membrane protein YgaE (UPF0421/DUF939 family)</fullName>
    </submittedName>
</protein>
<reference evidence="7 8" key="1">
    <citation type="submission" date="2017-10" db="EMBL/GenBank/DDBJ databases">
        <title>Sequencing the genomes of 1000 actinobacteria strains.</title>
        <authorList>
            <person name="Klenk H.-P."/>
        </authorList>
    </citation>
    <scope>NUCLEOTIDE SEQUENCE [LARGE SCALE GENOMIC DNA]</scope>
    <source>
        <strain evidence="7 8">DSM 21838</strain>
    </source>
</reference>
<feature type="transmembrane region" description="Helical" evidence="5">
    <location>
        <begin position="118"/>
        <end position="134"/>
    </location>
</feature>
<comment type="subcellular location">
    <subcellularLocation>
        <location evidence="1">Membrane</location>
        <topology evidence="1">Multi-pass membrane protein</topology>
    </subcellularLocation>
</comment>
<sequence>MSARPARAARLVAAAVGRGMDVRRWRVVLRLQARQGWRRVRDAFVPILTASLAAGLAYLVSGSLLGHQLPLFAAVAAWVCLGFHPDRQLRRVAEMGAGVTLGVGLGEVFAILFGSGPVQIFGVLLLSALTARFLDRGQLFTTQAGVQSIVVVAMPAAMFTDGAVGRWSDALVGAALALLVTALLPGDVVRRPRRMGQAVLSELATMLGTLARGLRSGDPQLAADALAQGRGSQGGLDAWVTAVRSAREVVQVNPALRAERATIAELGRVSTLADRAMRNARVVCRRAVVAIEEDGPSPDIADQVETITVALNSLAAAIGSGDPPEHARATLVRVSGELVPVLHASEGWRKQTLVSLLRSLVVDSLQMTGMSRGQAMGQLPEGDSAPADG</sequence>
<evidence type="ECO:0000313" key="8">
    <source>
        <dbReference type="Proteomes" id="UP000222106"/>
    </source>
</evidence>
<organism evidence="7 8">
    <name type="scientific">Georgenia soli</name>
    <dbReference type="NCBI Taxonomy" id="638953"/>
    <lineage>
        <taxon>Bacteria</taxon>
        <taxon>Bacillati</taxon>
        <taxon>Actinomycetota</taxon>
        <taxon>Actinomycetes</taxon>
        <taxon>Micrococcales</taxon>
        <taxon>Bogoriellaceae</taxon>
        <taxon>Georgenia</taxon>
    </lineage>
</organism>
<feature type="transmembrane region" description="Helical" evidence="5">
    <location>
        <begin position="43"/>
        <end position="61"/>
    </location>
</feature>
<keyword evidence="2 5" id="KW-0812">Transmembrane</keyword>
<comment type="caution">
    <text evidence="7">The sequence shown here is derived from an EMBL/GenBank/DDBJ whole genome shotgun (WGS) entry which is preliminary data.</text>
</comment>
<evidence type="ECO:0000259" key="6">
    <source>
        <dbReference type="Pfam" id="PF13515"/>
    </source>
</evidence>
<dbReference type="InterPro" id="IPR049453">
    <property type="entry name" value="Memb_transporter_dom"/>
</dbReference>
<dbReference type="AlphaFoldDB" id="A0A2A9ENA1"/>
<dbReference type="Pfam" id="PF13515">
    <property type="entry name" value="FUSC_2"/>
    <property type="match status" value="1"/>
</dbReference>
<gene>
    <name evidence="7" type="ORF">ATJ97_2798</name>
</gene>
<dbReference type="Proteomes" id="UP000222106">
    <property type="component" value="Unassembled WGS sequence"/>
</dbReference>
<feature type="transmembrane region" description="Helical" evidence="5">
    <location>
        <begin position="146"/>
        <end position="164"/>
    </location>
</feature>
<feature type="transmembrane region" description="Helical" evidence="5">
    <location>
        <begin position="170"/>
        <end position="189"/>
    </location>
</feature>
<evidence type="ECO:0000256" key="3">
    <source>
        <dbReference type="ARBA" id="ARBA00022989"/>
    </source>
</evidence>
<keyword evidence="8" id="KW-1185">Reference proteome</keyword>